<evidence type="ECO:0000313" key="13">
    <source>
        <dbReference type="Proteomes" id="UP001230188"/>
    </source>
</evidence>
<name>A0AAD7XFG9_9STRA</name>
<evidence type="ECO:0000256" key="7">
    <source>
        <dbReference type="ARBA" id="ARBA00022989"/>
    </source>
</evidence>
<keyword evidence="5" id="KW-0812">Transmembrane</keyword>
<dbReference type="PANTHER" id="PTHR11214">
    <property type="entry name" value="BETA-1,3-N-ACETYLGLUCOSAMINYLTRANSFERASE"/>
    <property type="match status" value="1"/>
</dbReference>
<proteinExistence type="inferred from homology"/>
<evidence type="ECO:0000256" key="10">
    <source>
        <dbReference type="RuleBase" id="RU363063"/>
    </source>
</evidence>
<keyword evidence="9" id="KW-0472">Membrane</keyword>
<dbReference type="GO" id="GO:0000139">
    <property type="term" value="C:Golgi membrane"/>
    <property type="evidence" value="ECO:0007669"/>
    <property type="project" value="UniProtKB-SubCell"/>
</dbReference>
<dbReference type="EC" id="2.4.1.-" evidence="10"/>
<gene>
    <name evidence="12" type="ORF">CTAYLR_005332</name>
</gene>
<keyword evidence="7" id="KW-1133">Transmembrane helix</keyword>
<evidence type="ECO:0000256" key="6">
    <source>
        <dbReference type="ARBA" id="ARBA00022968"/>
    </source>
</evidence>
<dbReference type="InterPro" id="IPR002659">
    <property type="entry name" value="Glyco_trans_31"/>
</dbReference>
<dbReference type="Proteomes" id="UP001230188">
    <property type="component" value="Unassembled WGS sequence"/>
</dbReference>
<comment type="subcellular location">
    <subcellularLocation>
        <location evidence="1 10">Golgi apparatus membrane</location>
        <topology evidence="1 10">Single-pass type II membrane protein</topology>
    </subcellularLocation>
</comment>
<comment type="similarity">
    <text evidence="2 10">Belongs to the glycosyltransferase 31 family.</text>
</comment>
<dbReference type="EMBL" id="JAQMWT010000572">
    <property type="protein sequence ID" value="KAJ8599337.1"/>
    <property type="molecule type" value="Genomic_DNA"/>
</dbReference>
<evidence type="ECO:0000256" key="11">
    <source>
        <dbReference type="SAM" id="SignalP"/>
    </source>
</evidence>
<evidence type="ECO:0000256" key="3">
    <source>
        <dbReference type="ARBA" id="ARBA00022676"/>
    </source>
</evidence>
<keyword evidence="13" id="KW-1185">Reference proteome</keyword>
<evidence type="ECO:0000256" key="9">
    <source>
        <dbReference type="ARBA" id="ARBA00023136"/>
    </source>
</evidence>
<keyword evidence="4" id="KW-0808">Transferase</keyword>
<keyword evidence="11" id="KW-0732">Signal</keyword>
<evidence type="ECO:0000256" key="5">
    <source>
        <dbReference type="ARBA" id="ARBA00022692"/>
    </source>
</evidence>
<dbReference type="AlphaFoldDB" id="A0AAD7XFG9"/>
<keyword evidence="6" id="KW-0735">Signal-anchor</keyword>
<keyword evidence="8 10" id="KW-0333">Golgi apparatus</keyword>
<accession>A0AAD7XFG9</accession>
<dbReference type="PANTHER" id="PTHR11214:SF3">
    <property type="entry name" value="BETA-1,3-GALACTOSYLTRANSFERASE 6"/>
    <property type="match status" value="1"/>
</dbReference>
<sequence length="403" mass="44218">MFFFFSALSLWLAPVVVVVAAKATPPPPPPPCCPLSFASASIVRIGVLVPSRPASVDRRDAARRTWCRTALSIGSVGVRFVVGEATVVEAEDIAVVPVVDAPANCSAKLVLALGLSTRLWPDATHVARIDDDAFVFVDRLAAELAAGHAMTQPLGTRAPPRRVALQPTFVWGYFMRHGEYGDWPFPVGYGFVATVDLVHAVVAAHETVPFEFGDTCDGIEDALLLPGGCLKDRRVIDDVFFGLVILPYAYQRVHDRRFHVLVGLDHRSDHTPAYPVSDTSIVVDLHGLDKAAQNLDVSTFFDAMHRRDYDRLNSFFGCALPRVECDSAEKLPTPFTYTLRVDARNWYLRVPTCAALRVALHDATFCNHLNLAPADCRVAQDDLALMAHRLLFCPRDDDAVLSS</sequence>
<feature type="chain" id="PRO_5042139982" description="Hexosyltransferase" evidence="11">
    <location>
        <begin position="24"/>
        <end position="403"/>
    </location>
</feature>
<comment type="caution">
    <text evidence="12">The sequence shown here is derived from an EMBL/GenBank/DDBJ whole genome shotgun (WGS) entry which is preliminary data.</text>
</comment>
<feature type="signal peptide" evidence="11">
    <location>
        <begin position="1"/>
        <end position="23"/>
    </location>
</feature>
<organism evidence="12 13">
    <name type="scientific">Chrysophaeum taylorii</name>
    <dbReference type="NCBI Taxonomy" id="2483200"/>
    <lineage>
        <taxon>Eukaryota</taxon>
        <taxon>Sar</taxon>
        <taxon>Stramenopiles</taxon>
        <taxon>Ochrophyta</taxon>
        <taxon>Pelagophyceae</taxon>
        <taxon>Pelagomonadales</taxon>
        <taxon>Pelagomonadaceae</taxon>
        <taxon>Chrysophaeum</taxon>
    </lineage>
</organism>
<keyword evidence="3 10" id="KW-0328">Glycosyltransferase</keyword>
<dbReference type="Pfam" id="PF01762">
    <property type="entry name" value="Galactosyl_T"/>
    <property type="match status" value="1"/>
</dbReference>
<evidence type="ECO:0000256" key="8">
    <source>
        <dbReference type="ARBA" id="ARBA00023034"/>
    </source>
</evidence>
<evidence type="ECO:0000256" key="1">
    <source>
        <dbReference type="ARBA" id="ARBA00004323"/>
    </source>
</evidence>
<reference evidence="12" key="1">
    <citation type="submission" date="2023-01" db="EMBL/GenBank/DDBJ databases">
        <title>Metagenome sequencing of chrysophaentin producing Chrysophaeum taylorii.</title>
        <authorList>
            <person name="Davison J."/>
            <person name="Bewley C."/>
        </authorList>
    </citation>
    <scope>NUCLEOTIDE SEQUENCE</scope>
    <source>
        <strain evidence="12">NIES-1699</strain>
    </source>
</reference>
<evidence type="ECO:0000256" key="4">
    <source>
        <dbReference type="ARBA" id="ARBA00022679"/>
    </source>
</evidence>
<protein>
    <recommendedName>
        <fullName evidence="10">Hexosyltransferase</fullName>
        <ecNumber evidence="10">2.4.1.-</ecNumber>
    </recommendedName>
</protein>
<dbReference type="GO" id="GO:0016758">
    <property type="term" value="F:hexosyltransferase activity"/>
    <property type="evidence" value="ECO:0007669"/>
    <property type="project" value="InterPro"/>
</dbReference>
<evidence type="ECO:0000313" key="12">
    <source>
        <dbReference type="EMBL" id="KAJ8599337.1"/>
    </source>
</evidence>
<dbReference type="GO" id="GO:0006493">
    <property type="term" value="P:protein O-linked glycosylation"/>
    <property type="evidence" value="ECO:0007669"/>
    <property type="project" value="TreeGrafter"/>
</dbReference>
<evidence type="ECO:0000256" key="2">
    <source>
        <dbReference type="ARBA" id="ARBA00008661"/>
    </source>
</evidence>